<evidence type="ECO:0000313" key="1">
    <source>
        <dbReference type="EMBL" id="ESW16091.1"/>
    </source>
</evidence>
<accession>V7BI11</accession>
<gene>
    <name evidence="1" type="ORF">PHAVU_007G128500g</name>
</gene>
<organism evidence="1 2">
    <name type="scientific">Phaseolus vulgaris</name>
    <name type="common">Kidney bean</name>
    <name type="synonym">French bean</name>
    <dbReference type="NCBI Taxonomy" id="3885"/>
    <lineage>
        <taxon>Eukaryota</taxon>
        <taxon>Viridiplantae</taxon>
        <taxon>Streptophyta</taxon>
        <taxon>Embryophyta</taxon>
        <taxon>Tracheophyta</taxon>
        <taxon>Spermatophyta</taxon>
        <taxon>Magnoliopsida</taxon>
        <taxon>eudicotyledons</taxon>
        <taxon>Gunneridae</taxon>
        <taxon>Pentapetalae</taxon>
        <taxon>rosids</taxon>
        <taxon>fabids</taxon>
        <taxon>Fabales</taxon>
        <taxon>Fabaceae</taxon>
        <taxon>Papilionoideae</taxon>
        <taxon>50 kb inversion clade</taxon>
        <taxon>NPAAA clade</taxon>
        <taxon>indigoferoid/millettioid clade</taxon>
        <taxon>Phaseoleae</taxon>
        <taxon>Phaseolus</taxon>
    </lineage>
</organism>
<dbReference type="SMR" id="V7BI11"/>
<sequence>MKQMQEKENRKLLSKARRAVPVIRDHGNDRSDSLTQLTTTTLERLVESEPVEVGFVRVEVKLLMRIFSAKEFLKC</sequence>
<reference evidence="2" key="1">
    <citation type="journal article" date="2014" name="Nat. Genet.">
        <title>A reference genome for common bean and genome-wide analysis of dual domestications.</title>
        <authorList>
            <person name="Schmutz J."/>
            <person name="McClean P.E."/>
            <person name="Mamidi S."/>
            <person name="Wu G.A."/>
            <person name="Cannon S.B."/>
            <person name="Grimwood J."/>
            <person name="Jenkins J."/>
            <person name="Shu S."/>
            <person name="Song Q."/>
            <person name="Chavarro C."/>
            <person name="Torres-Torres M."/>
            <person name="Geffroy V."/>
            <person name="Moghaddam S.M."/>
            <person name="Gao D."/>
            <person name="Abernathy B."/>
            <person name="Barry K."/>
            <person name="Blair M."/>
            <person name="Brick M.A."/>
            <person name="Chovatia M."/>
            <person name="Gepts P."/>
            <person name="Goodstein D.M."/>
            <person name="Gonzales M."/>
            <person name="Hellsten U."/>
            <person name="Hyten D.L."/>
            <person name="Jia G."/>
            <person name="Kelly J.D."/>
            <person name="Kudrna D."/>
            <person name="Lee R."/>
            <person name="Richard M.M."/>
            <person name="Miklas P.N."/>
            <person name="Osorno J.M."/>
            <person name="Rodrigues J."/>
            <person name="Thareau V."/>
            <person name="Urrea C.A."/>
            <person name="Wang M."/>
            <person name="Yu Y."/>
            <person name="Zhang M."/>
            <person name="Wing R.A."/>
            <person name="Cregan P.B."/>
            <person name="Rokhsar D.S."/>
            <person name="Jackson S.A."/>
        </authorList>
    </citation>
    <scope>NUCLEOTIDE SEQUENCE [LARGE SCALE GENOMIC DNA]</scope>
    <source>
        <strain evidence="2">cv. G19833</strain>
    </source>
</reference>
<dbReference type="AlphaFoldDB" id="V7BI11"/>
<evidence type="ECO:0000313" key="2">
    <source>
        <dbReference type="Proteomes" id="UP000000226"/>
    </source>
</evidence>
<keyword evidence="2" id="KW-1185">Reference proteome</keyword>
<protein>
    <submittedName>
        <fullName evidence="1">Uncharacterized protein</fullName>
    </submittedName>
</protein>
<dbReference type="EMBL" id="CM002294">
    <property type="protein sequence ID" value="ESW16091.1"/>
    <property type="molecule type" value="Genomic_DNA"/>
</dbReference>
<dbReference type="Proteomes" id="UP000000226">
    <property type="component" value="Chromosome 7"/>
</dbReference>
<name>V7BI11_PHAVU</name>
<dbReference type="Gramene" id="ESW16091">
    <property type="protein sequence ID" value="ESW16091"/>
    <property type="gene ID" value="PHAVU_007G128500g"/>
</dbReference>
<proteinExistence type="predicted"/>